<comment type="subcellular location">
    <subcellularLocation>
        <location evidence="1">Cell outer membrane</location>
        <topology evidence="1">Multi-pass membrane protein</topology>
    </subcellularLocation>
</comment>
<evidence type="ECO:0000313" key="12">
    <source>
        <dbReference type="Proteomes" id="UP000183868"/>
    </source>
</evidence>
<feature type="chain" id="PRO_5010497914" evidence="8">
    <location>
        <begin position="18"/>
        <end position="481"/>
    </location>
</feature>
<dbReference type="InParanoid" id="H1XWB7"/>
<evidence type="ECO:0000256" key="8">
    <source>
        <dbReference type="SAM" id="SignalP"/>
    </source>
</evidence>
<dbReference type="PaxDb" id="880073-Calab_1070"/>
<evidence type="ECO:0000256" key="5">
    <source>
        <dbReference type="ARBA" id="ARBA00022729"/>
    </source>
</evidence>
<dbReference type="GO" id="GO:0015483">
    <property type="term" value="F:long-chain fatty acid transporting porin activity"/>
    <property type="evidence" value="ECO:0007669"/>
    <property type="project" value="TreeGrafter"/>
</dbReference>
<keyword evidence="4" id="KW-0812">Transmembrane</keyword>
<evidence type="ECO:0000256" key="2">
    <source>
        <dbReference type="ARBA" id="ARBA00008163"/>
    </source>
</evidence>
<keyword evidence="6" id="KW-0472">Membrane</keyword>
<protein>
    <submittedName>
        <fullName evidence="9">Long-chain fatty acid transport protein</fullName>
    </submittedName>
    <submittedName>
        <fullName evidence="10">Membrane protein involved in aromatic hydrocarbon degradation</fullName>
    </submittedName>
</protein>
<dbReference type="SUPFAM" id="SSF56935">
    <property type="entry name" value="Porins"/>
    <property type="match status" value="1"/>
</dbReference>
<dbReference type="Pfam" id="PF03349">
    <property type="entry name" value="Toluene_X"/>
    <property type="match status" value="1"/>
</dbReference>
<evidence type="ECO:0000256" key="4">
    <source>
        <dbReference type="ARBA" id="ARBA00022692"/>
    </source>
</evidence>
<evidence type="ECO:0000313" key="11">
    <source>
        <dbReference type="Proteomes" id="UP000004671"/>
    </source>
</evidence>
<dbReference type="EMBL" id="CM001402">
    <property type="protein sequence ID" value="EHO40699.1"/>
    <property type="molecule type" value="Genomic_DNA"/>
</dbReference>
<dbReference type="AlphaFoldDB" id="H1XWB7"/>
<dbReference type="RefSeq" id="WP_006927720.1">
    <property type="nucleotide sequence ID" value="NZ_CM001402.1"/>
</dbReference>
<dbReference type="PANTHER" id="PTHR35093:SF8">
    <property type="entry name" value="OUTER MEMBRANE PROTEIN NMB0088-RELATED"/>
    <property type="match status" value="1"/>
</dbReference>
<dbReference type="EMBL" id="CP018099">
    <property type="protein sequence ID" value="APF20821.1"/>
    <property type="molecule type" value="Genomic_DNA"/>
</dbReference>
<dbReference type="KEGG" id="caby:Cabys_4076"/>
<keyword evidence="3" id="KW-1134">Transmembrane beta strand</keyword>
<comment type="similarity">
    <text evidence="2">Belongs to the OmpP1/FadL family.</text>
</comment>
<evidence type="ECO:0000256" key="6">
    <source>
        <dbReference type="ARBA" id="ARBA00023136"/>
    </source>
</evidence>
<evidence type="ECO:0000256" key="7">
    <source>
        <dbReference type="ARBA" id="ARBA00023237"/>
    </source>
</evidence>
<proteinExistence type="inferred from homology"/>
<evidence type="ECO:0000256" key="3">
    <source>
        <dbReference type="ARBA" id="ARBA00022452"/>
    </source>
</evidence>
<dbReference type="GO" id="GO:0009279">
    <property type="term" value="C:cell outer membrane"/>
    <property type="evidence" value="ECO:0007669"/>
    <property type="project" value="UniProtKB-SubCell"/>
</dbReference>
<dbReference type="OrthoDB" id="9765571at2"/>
<keyword evidence="5 8" id="KW-0732">Signal</keyword>
<dbReference type="STRING" id="880073.Cabys_4076"/>
<dbReference type="Proteomes" id="UP000004671">
    <property type="component" value="Chromosome"/>
</dbReference>
<evidence type="ECO:0000256" key="1">
    <source>
        <dbReference type="ARBA" id="ARBA00004571"/>
    </source>
</evidence>
<reference evidence="9 12" key="2">
    <citation type="submission" date="2016-11" db="EMBL/GenBank/DDBJ databases">
        <title>Genomic analysis of Caldithrix abyssi and proposal of a novel bacterial phylum Caldithrichaeota.</title>
        <authorList>
            <person name="Kublanov I."/>
            <person name="Sigalova O."/>
            <person name="Gavrilov S."/>
            <person name="Lebedinsky A."/>
            <person name="Ivanova N."/>
            <person name="Daum C."/>
            <person name="Reddy T."/>
            <person name="Klenk H.P."/>
            <person name="Goker M."/>
            <person name="Reva O."/>
            <person name="Miroshnichenko M."/>
            <person name="Kyprides N."/>
            <person name="Woyke T."/>
            <person name="Gelfand M."/>
        </authorList>
    </citation>
    <scope>NUCLEOTIDE SEQUENCE [LARGE SCALE GENOMIC DNA]</scope>
    <source>
        <strain evidence="9 12">LF13</strain>
    </source>
</reference>
<keyword evidence="7" id="KW-0998">Cell outer membrane</keyword>
<dbReference type="HOGENOM" id="CLU_034649_0_0_0"/>
<name>H1XWB7_CALAY</name>
<accession>H1XWB7</accession>
<dbReference type="Proteomes" id="UP000183868">
    <property type="component" value="Chromosome"/>
</dbReference>
<organism evidence="10 11">
    <name type="scientific">Caldithrix abyssi DSM 13497</name>
    <dbReference type="NCBI Taxonomy" id="880073"/>
    <lineage>
        <taxon>Bacteria</taxon>
        <taxon>Pseudomonadati</taxon>
        <taxon>Calditrichota</taxon>
        <taxon>Calditrichia</taxon>
        <taxon>Calditrichales</taxon>
        <taxon>Calditrichaceae</taxon>
        <taxon>Caldithrix</taxon>
    </lineage>
</organism>
<sequence length="481" mass="54572" precursor="true">MKRIVALILFFTVNVFAQTVEEATLLVENESGFGVKAAALGNAFTAIADDYSAIYWNPAGLAQIKMQQMYGSLNHLKLNTETTFLGNKTTLDQGYTKFQSFGYVYPFPVRRGSMVLALGYQRTKDLNKIVQFSGFNPNSNDLAFSIYNDLGYDGLILPFDADLNLSQNIKEDGHLSQWSIGGAIDLAPNFSAGATVNFIGGSSDYRLKYLQEDARGTNSYDIYDADGQLIENFYYNYYQIEQLISTDYSGIELKLGGLWRLNQNLRVGANITFPMKLSVDETWTYADELSYDVYVIGEDATYRFVEPYDSLGQFNYNIKVPFKFDLGFSYTFKNLLLAASGRYVDWTQLELEKGDDAPAGYETYFTRQNDMAPLILTDVFSYSLGAQLSILNNSLQLRAGYRYVPSPIKDSEKSFDKTYVSVGAGFIISKNTQIDVAVIRGIYETDKYYRYDWDYDQSLEPMATHEKYQIDRIQVGLRYSF</sequence>
<dbReference type="TCDB" id="1.B.9.4.5">
    <property type="family name" value="the fadl outer membrane protein (fadl) family"/>
</dbReference>
<dbReference type="InterPro" id="IPR005017">
    <property type="entry name" value="OMPP1/FadL/TodX"/>
</dbReference>
<reference evidence="10 11" key="1">
    <citation type="submission" date="2011-09" db="EMBL/GenBank/DDBJ databases">
        <title>The permanent draft genome of Caldithrix abyssi DSM 13497.</title>
        <authorList>
            <consortium name="US DOE Joint Genome Institute (JGI-PGF)"/>
            <person name="Lucas S."/>
            <person name="Han J."/>
            <person name="Lapidus A."/>
            <person name="Bruce D."/>
            <person name="Goodwin L."/>
            <person name="Pitluck S."/>
            <person name="Peters L."/>
            <person name="Kyrpides N."/>
            <person name="Mavromatis K."/>
            <person name="Ivanova N."/>
            <person name="Mikhailova N."/>
            <person name="Chertkov O."/>
            <person name="Detter J.C."/>
            <person name="Tapia R."/>
            <person name="Han C."/>
            <person name="Land M."/>
            <person name="Hauser L."/>
            <person name="Markowitz V."/>
            <person name="Cheng J.-F."/>
            <person name="Hugenholtz P."/>
            <person name="Woyke T."/>
            <person name="Wu D."/>
            <person name="Spring S."/>
            <person name="Brambilla E."/>
            <person name="Klenk H.-P."/>
            <person name="Eisen J.A."/>
        </authorList>
    </citation>
    <scope>NUCLEOTIDE SEQUENCE [LARGE SCALE GENOMIC DNA]</scope>
    <source>
        <strain evidence="10 11">DSM 13497</strain>
    </source>
</reference>
<gene>
    <name evidence="9" type="ORF">Cabys_4076</name>
    <name evidence="10" type="ORF">Calab_1070</name>
</gene>
<keyword evidence="11" id="KW-1185">Reference proteome</keyword>
<evidence type="ECO:0000313" key="9">
    <source>
        <dbReference type="EMBL" id="APF20821.1"/>
    </source>
</evidence>
<dbReference type="eggNOG" id="COG2067">
    <property type="taxonomic scope" value="Bacteria"/>
</dbReference>
<evidence type="ECO:0000313" key="10">
    <source>
        <dbReference type="EMBL" id="EHO40699.1"/>
    </source>
</evidence>
<dbReference type="Gene3D" id="2.40.160.60">
    <property type="entry name" value="Outer membrane protein transport protein (OMPP1/FadL/TodX)"/>
    <property type="match status" value="1"/>
</dbReference>
<dbReference type="PANTHER" id="PTHR35093">
    <property type="entry name" value="OUTER MEMBRANE PROTEIN NMB0088-RELATED"/>
    <property type="match status" value="1"/>
</dbReference>
<feature type="signal peptide" evidence="8">
    <location>
        <begin position="1"/>
        <end position="17"/>
    </location>
</feature>